<gene>
    <name evidence="2" type="ORF">EJ04DRAFT_522298</name>
</gene>
<evidence type="ECO:0000313" key="3">
    <source>
        <dbReference type="Proteomes" id="UP000799444"/>
    </source>
</evidence>
<dbReference type="EMBL" id="ML996129">
    <property type="protein sequence ID" value="KAF2736005.1"/>
    <property type="molecule type" value="Genomic_DNA"/>
</dbReference>
<keyword evidence="3" id="KW-1185">Reference proteome</keyword>
<evidence type="ECO:0000313" key="2">
    <source>
        <dbReference type="EMBL" id="KAF2736005.1"/>
    </source>
</evidence>
<name>A0A9P4V554_9PLEO</name>
<protein>
    <submittedName>
        <fullName evidence="2">Uncharacterized protein</fullName>
    </submittedName>
</protein>
<dbReference type="Proteomes" id="UP000799444">
    <property type="component" value="Unassembled WGS sequence"/>
</dbReference>
<dbReference type="AlphaFoldDB" id="A0A9P4V554"/>
<accession>A0A9P4V554</accession>
<comment type="caution">
    <text evidence="2">The sequence shown here is derived from an EMBL/GenBank/DDBJ whole genome shotgun (WGS) entry which is preliminary data.</text>
</comment>
<evidence type="ECO:0000256" key="1">
    <source>
        <dbReference type="SAM" id="MobiDB-lite"/>
    </source>
</evidence>
<proteinExistence type="predicted"/>
<organism evidence="2 3">
    <name type="scientific">Polyplosphaeria fusca</name>
    <dbReference type="NCBI Taxonomy" id="682080"/>
    <lineage>
        <taxon>Eukaryota</taxon>
        <taxon>Fungi</taxon>
        <taxon>Dikarya</taxon>
        <taxon>Ascomycota</taxon>
        <taxon>Pezizomycotina</taxon>
        <taxon>Dothideomycetes</taxon>
        <taxon>Pleosporomycetidae</taxon>
        <taxon>Pleosporales</taxon>
        <taxon>Tetraplosphaeriaceae</taxon>
        <taxon>Polyplosphaeria</taxon>
    </lineage>
</organism>
<sequence length="198" mass="21415">MASKSRGDAYEAVLMIGVSRLGTCPASQPGTLQVPGFPLTRIKPSAQAHREGKRSSAPSQNTNTNTNTNANTYKITLSHLQYCAYTCYKLQLRKTLSFCSRSTVCLTNVATAAGAQPPPPPPGPPGRDPPPDKVANLIFNSFHAHMSALTSLAVVDDEMRLLSILSLNAVDFPDADLVLAELDVCIRSRCWAWRESTQ</sequence>
<feature type="region of interest" description="Disordered" evidence="1">
    <location>
        <begin position="45"/>
        <end position="68"/>
    </location>
</feature>
<reference evidence="2" key="1">
    <citation type="journal article" date="2020" name="Stud. Mycol.">
        <title>101 Dothideomycetes genomes: a test case for predicting lifestyles and emergence of pathogens.</title>
        <authorList>
            <person name="Haridas S."/>
            <person name="Albert R."/>
            <person name="Binder M."/>
            <person name="Bloem J."/>
            <person name="Labutti K."/>
            <person name="Salamov A."/>
            <person name="Andreopoulos B."/>
            <person name="Baker S."/>
            <person name="Barry K."/>
            <person name="Bills G."/>
            <person name="Bluhm B."/>
            <person name="Cannon C."/>
            <person name="Castanera R."/>
            <person name="Culley D."/>
            <person name="Daum C."/>
            <person name="Ezra D."/>
            <person name="Gonzalez J."/>
            <person name="Henrissat B."/>
            <person name="Kuo A."/>
            <person name="Liang C."/>
            <person name="Lipzen A."/>
            <person name="Lutzoni F."/>
            <person name="Magnuson J."/>
            <person name="Mondo S."/>
            <person name="Nolan M."/>
            <person name="Ohm R."/>
            <person name="Pangilinan J."/>
            <person name="Park H.-J."/>
            <person name="Ramirez L."/>
            <person name="Alfaro M."/>
            <person name="Sun H."/>
            <person name="Tritt A."/>
            <person name="Yoshinaga Y."/>
            <person name="Zwiers L.-H."/>
            <person name="Turgeon B."/>
            <person name="Goodwin S."/>
            <person name="Spatafora J."/>
            <person name="Crous P."/>
            <person name="Grigoriev I."/>
        </authorList>
    </citation>
    <scope>NUCLEOTIDE SEQUENCE</scope>
    <source>
        <strain evidence="2">CBS 125425</strain>
    </source>
</reference>